<feature type="region of interest" description="Disordered" evidence="1">
    <location>
        <begin position="234"/>
        <end position="359"/>
    </location>
</feature>
<evidence type="ECO:0000313" key="3">
    <source>
        <dbReference type="Proteomes" id="UP000236520"/>
    </source>
</evidence>
<dbReference type="Proteomes" id="UP000236520">
    <property type="component" value="Unassembled WGS sequence"/>
</dbReference>
<feature type="compositionally biased region" description="Basic residues" evidence="1">
    <location>
        <begin position="240"/>
        <end position="254"/>
    </location>
</feature>
<reference evidence="2 3" key="1">
    <citation type="submission" date="2015-09" db="EMBL/GenBank/DDBJ databases">
        <title>Genome sequence, genome mining and natural product profiling of a biocontrol bacterium Streptomyces malaysiensis F913.</title>
        <authorList>
            <person name="Xu Y."/>
            <person name="Wei J."/>
            <person name="Xie J."/>
            <person name="Li T."/>
            <person name="Zhou Z."/>
        </authorList>
    </citation>
    <scope>NUCLEOTIDE SEQUENCE [LARGE SCALE GENOMIC DNA]</scope>
    <source>
        <strain evidence="2 3">F913</strain>
    </source>
</reference>
<keyword evidence="3" id="KW-1185">Reference proteome</keyword>
<comment type="caution">
    <text evidence="2">The sequence shown here is derived from an EMBL/GenBank/DDBJ whole genome shotgun (WGS) entry which is preliminary data.</text>
</comment>
<name>A0A2J7YYM3_STRMQ</name>
<sequence>MGIYVVEGVLEEKIAEVLSGSAPIAELPDVPVDATVSELRDMRSMLLLRELFPTDRRKRLLIRRALSESPPSQLSAPEVNRRARAWSALTSESYPHPWNPRIAEVFQLADVRDGLNPSRRRLPELLAAADTDDEAFEELIAFRAAHWLAAFDIIDADRGSLTGQKTDDDGTQAARVRRTVKNSLEAMRSHRGKAVGVLRELAAAMDAGDRRPRKVADSGEPLVEPMNRAWFNREFPKASGVRRRKSSAPRKHGHDPHAPGNATPSTGTEEYGSRTEGTTVGQEEVRPLPQAGPGAPAGGPGNAAADCAGPSDAASAPGSSAGPAPGSPDAGRSATGSGGSAPGAAESPGDEASGLPALAEQLAKNIQRLSEEVSALHGLRDRLADRAREESAAHPLSRRQADDMGLGVMTAEVGLRRLRPLLDSMSEPL</sequence>
<dbReference type="AlphaFoldDB" id="A0A2J7YYM3"/>
<evidence type="ECO:0000256" key="1">
    <source>
        <dbReference type="SAM" id="MobiDB-lite"/>
    </source>
</evidence>
<protein>
    <submittedName>
        <fullName evidence="2">Uncharacterized protein</fullName>
    </submittedName>
</protein>
<feature type="compositionally biased region" description="Low complexity" evidence="1">
    <location>
        <begin position="302"/>
        <end position="335"/>
    </location>
</feature>
<evidence type="ECO:0000313" key="2">
    <source>
        <dbReference type="EMBL" id="PNG93131.1"/>
    </source>
</evidence>
<accession>A0A2J7YYM3</accession>
<dbReference type="EMBL" id="LJIW01000002">
    <property type="protein sequence ID" value="PNG93131.1"/>
    <property type="molecule type" value="Genomic_DNA"/>
</dbReference>
<proteinExistence type="predicted"/>
<gene>
    <name evidence="2" type="ORF">SMF913_28596</name>
</gene>
<organism evidence="2 3">
    <name type="scientific">Streptomyces malaysiensis</name>
    <dbReference type="NCBI Taxonomy" id="92644"/>
    <lineage>
        <taxon>Bacteria</taxon>
        <taxon>Bacillati</taxon>
        <taxon>Actinomycetota</taxon>
        <taxon>Actinomycetes</taxon>
        <taxon>Kitasatosporales</taxon>
        <taxon>Streptomycetaceae</taxon>
        <taxon>Streptomyces</taxon>
        <taxon>Streptomyces violaceusniger group</taxon>
    </lineage>
</organism>